<keyword evidence="2" id="KW-1185">Reference proteome</keyword>
<evidence type="ECO:0008006" key="3">
    <source>
        <dbReference type="Google" id="ProtNLM"/>
    </source>
</evidence>
<protein>
    <recommendedName>
        <fullName evidence="3">NADH oxidase</fullName>
    </recommendedName>
</protein>
<organism evidence="1 2">
    <name type="scientific">Streptomyces puniciscabiei</name>
    <dbReference type="NCBI Taxonomy" id="164348"/>
    <lineage>
        <taxon>Bacteria</taxon>
        <taxon>Bacillati</taxon>
        <taxon>Actinomycetota</taxon>
        <taxon>Actinomycetes</taxon>
        <taxon>Kitasatosporales</taxon>
        <taxon>Streptomycetaceae</taxon>
        <taxon>Streptomyces</taxon>
    </lineage>
</organism>
<accession>A0A542SXF0</accession>
<name>A0A542SXF0_9ACTN</name>
<gene>
    <name evidence="1" type="ORF">FB563_8280</name>
</gene>
<dbReference type="AlphaFoldDB" id="A0A542SXF0"/>
<evidence type="ECO:0000313" key="1">
    <source>
        <dbReference type="EMBL" id="TQK79285.1"/>
    </source>
</evidence>
<dbReference type="RefSeq" id="WP_063797060.1">
    <property type="nucleotide sequence ID" value="NZ_JBPJFI010000003.1"/>
</dbReference>
<dbReference type="Proteomes" id="UP000318103">
    <property type="component" value="Unassembled WGS sequence"/>
</dbReference>
<proteinExistence type="predicted"/>
<reference evidence="1 2" key="1">
    <citation type="submission" date="2019-06" db="EMBL/GenBank/DDBJ databases">
        <title>Sequencing the genomes of 1000 actinobacteria strains.</title>
        <authorList>
            <person name="Klenk H.-P."/>
        </authorList>
    </citation>
    <scope>NUCLEOTIDE SEQUENCE [LARGE SCALE GENOMIC DNA]</scope>
    <source>
        <strain evidence="1 2">DSM 41929</strain>
    </source>
</reference>
<dbReference type="EMBL" id="VFNX01000007">
    <property type="protein sequence ID" value="TQK79285.1"/>
    <property type="molecule type" value="Genomic_DNA"/>
</dbReference>
<comment type="caution">
    <text evidence="1">The sequence shown here is derived from an EMBL/GenBank/DDBJ whole genome shotgun (WGS) entry which is preliminary data.</text>
</comment>
<dbReference type="OrthoDB" id="3723182at2"/>
<sequence>MTFHAEDAPLRIHHLWSLREDTVVGWDEEGRTLVLSGPQGTERVEDPGPVVAEALRRMELGPVLLANLPPPEGRTVPGHETFAVVLSALRGISHVVIRTLSLDDLRGPVLSVVPVGRSARFATVRLPAWRRVRLRPTATITVRGDTFLVQCHTLGHRVEIHRPEAMWVVSLLAWPMTPEAMVEVLPLPAELTLEILGYLAGAGLTVAAP</sequence>
<evidence type="ECO:0000313" key="2">
    <source>
        <dbReference type="Proteomes" id="UP000318103"/>
    </source>
</evidence>